<dbReference type="HOGENOM" id="CLU_744449_0_0_1"/>
<keyword evidence="4" id="KW-1185">Reference proteome</keyword>
<reference evidence="3 4" key="1">
    <citation type="journal article" date="2011" name="Science">
        <title>The ecoresponsive genome of Daphnia pulex.</title>
        <authorList>
            <person name="Colbourne J.K."/>
            <person name="Pfrender M.E."/>
            <person name="Gilbert D."/>
            <person name="Thomas W.K."/>
            <person name="Tucker A."/>
            <person name="Oakley T.H."/>
            <person name="Tokishita S."/>
            <person name="Aerts A."/>
            <person name="Arnold G.J."/>
            <person name="Basu M.K."/>
            <person name="Bauer D.J."/>
            <person name="Caceres C.E."/>
            <person name="Carmel L."/>
            <person name="Casola C."/>
            <person name="Choi J.H."/>
            <person name="Detter J.C."/>
            <person name="Dong Q."/>
            <person name="Dusheyko S."/>
            <person name="Eads B.D."/>
            <person name="Frohlich T."/>
            <person name="Geiler-Samerotte K.A."/>
            <person name="Gerlach D."/>
            <person name="Hatcher P."/>
            <person name="Jogdeo S."/>
            <person name="Krijgsveld J."/>
            <person name="Kriventseva E.V."/>
            <person name="Kultz D."/>
            <person name="Laforsch C."/>
            <person name="Lindquist E."/>
            <person name="Lopez J."/>
            <person name="Manak J.R."/>
            <person name="Muller J."/>
            <person name="Pangilinan J."/>
            <person name="Patwardhan R.P."/>
            <person name="Pitluck S."/>
            <person name="Pritham E.J."/>
            <person name="Rechtsteiner A."/>
            <person name="Rho M."/>
            <person name="Rogozin I.B."/>
            <person name="Sakarya O."/>
            <person name="Salamov A."/>
            <person name="Schaack S."/>
            <person name="Shapiro H."/>
            <person name="Shiga Y."/>
            <person name="Skalitzky C."/>
            <person name="Smith Z."/>
            <person name="Souvorov A."/>
            <person name="Sung W."/>
            <person name="Tang Z."/>
            <person name="Tsuchiya D."/>
            <person name="Tu H."/>
            <person name="Vos H."/>
            <person name="Wang M."/>
            <person name="Wolf Y.I."/>
            <person name="Yamagata H."/>
            <person name="Yamada T."/>
            <person name="Ye Y."/>
            <person name="Shaw J.R."/>
            <person name="Andrews J."/>
            <person name="Crease T.J."/>
            <person name="Tang H."/>
            <person name="Lucas S.M."/>
            <person name="Robertson H.M."/>
            <person name="Bork P."/>
            <person name="Koonin E.V."/>
            <person name="Zdobnov E.M."/>
            <person name="Grigoriev I.V."/>
            <person name="Lynch M."/>
            <person name="Boore J.L."/>
        </authorList>
    </citation>
    <scope>NUCLEOTIDE SEQUENCE [LARGE SCALE GENOMIC DNA]</scope>
</reference>
<evidence type="ECO:0000313" key="3">
    <source>
        <dbReference type="EMBL" id="EFX69135.1"/>
    </source>
</evidence>
<feature type="compositionally biased region" description="Polar residues" evidence="1">
    <location>
        <begin position="350"/>
        <end position="365"/>
    </location>
</feature>
<dbReference type="OrthoDB" id="10522480at2759"/>
<dbReference type="KEGG" id="dpx:DAPPUDRAFT_329435"/>
<dbReference type="Pfam" id="PF17800">
    <property type="entry name" value="NPL"/>
    <property type="match status" value="1"/>
</dbReference>
<dbReference type="STRING" id="6669.E9HGK8"/>
<name>E9HGK8_DAPPU</name>
<gene>
    <name evidence="3" type="ORF">DAPPUDRAFT_329435</name>
</gene>
<dbReference type="EMBL" id="GL732642">
    <property type="protein sequence ID" value="EFX69135.1"/>
    <property type="molecule type" value="Genomic_DNA"/>
</dbReference>
<sequence>MAVDPVLRTYPEHTDGGSSDDLTIIDEKTKSEHCMSAEFKNMAAVKVHLMKRLSRVVRFRIKEKERSQSSSSNTEGEDSLDSKSSLSRTNQSYGSKIEKGPSSAFRMSTRQQRSLLAPMESFDSSWDWTEGNSRLPDRLIQRAGEEISAMGTSQDIFILPDRDLMLPDKPTGMAKVKCEICGGLVLHPGTIHSETVKTFIQITRASLDLSSEPDAAQDVVLRVYNRNKEYIVCYLSAYTKQLSLDLHFQAGEKFSLFCRGLASVHLIGYTLDEVMEKEEEDEDVDEEKVAKKRAQPEKSKKGKALKKGKVSIPVVEDDEKEQPKQPSPKKPSKAQKKKEKELPLTRTIKGCSSTAPDECSSSCRKNSAEEKS</sequence>
<evidence type="ECO:0000313" key="4">
    <source>
        <dbReference type="Proteomes" id="UP000000305"/>
    </source>
</evidence>
<feature type="region of interest" description="Disordered" evidence="1">
    <location>
        <begin position="278"/>
        <end position="372"/>
    </location>
</feature>
<evidence type="ECO:0000259" key="2">
    <source>
        <dbReference type="Pfam" id="PF17800"/>
    </source>
</evidence>
<organism evidence="3 4">
    <name type="scientific">Daphnia pulex</name>
    <name type="common">Water flea</name>
    <dbReference type="NCBI Taxonomy" id="6669"/>
    <lineage>
        <taxon>Eukaryota</taxon>
        <taxon>Metazoa</taxon>
        <taxon>Ecdysozoa</taxon>
        <taxon>Arthropoda</taxon>
        <taxon>Crustacea</taxon>
        <taxon>Branchiopoda</taxon>
        <taxon>Diplostraca</taxon>
        <taxon>Cladocera</taxon>
        <taxon>Anomopoda</taxon>
        <taxon>Daphniidae</taxon>
        <taxon>Daphnia</taxon>
    </lineage>
</organism>
<dbReference type="AlphaFoldDB" id="E9HGK8"/>
<dbReference type="Proteomes" id="UP000000305">
    <property type="component" value="Unassembled WGS sequence"/>
</dbReference>
<feature type="compositionally biased region" description="Polar residues" evidence="1">
    <location>
        <begin position="82"/>
        <end position="94"/>
    </location>
</feature>
<feature type="domain" description="Nucleoplasmin-like" evidence="2">
    <location>
        <begin position="183"/>
        <end position="270"/>
    </location>
</feature>
<feature type="compositionally biased region" description="Basic residues" evidence="1">
    <location>
        <begin position="300"/>
        <end position="309"/>
    </location>
</feature>
<dbReference type="GO" id="GO:0005730">
    <property type="term" value="C:nucleolus"/>
    <property type="evidence" value="ECO:0000318"/>
    <property type="project" value="GO_Central"/>
</dbReference>
<protein>
    <recommendedName>
        <fullName evidence="2">Nucleoplasmin-like domain-containing protein</fullName>
    </recommendedName>
</protein>
<dbReference type="InParanoid" id="E9HGK8"/>
<dbReference type="Gene3D" id="2.60.120.340">
    <property type="entry name" value="Nucleoplasmin core domain"/>
    <property type="match status" value="1"/>
</dbReference>
<feature type="region of interest" description="Disordered" evidence="1">
    <location>
        <begin position="63"/>
        <end position="110"/>
    </location>
</feature>
<dbReference type="InterPro" id="IPR041232">
    <property type="entry name" value="NPL"/>
</dbReference>
<evidence type="ECO:0000256" key="1">
    <source>
        <dbReference type="SAM" id="MobiDB-lite"/>
    </source>
</evidence>
<feature type="region of interest" description="Disordered" evidence="1">
    <location>
        <begin position="1"/>
        <end position="23"/>
    </location>
</feature>
<proteinExistence type="predicted"/>
<accession>E9HGK8</accession>